<comment type="caution">
    <text evidence="12">The sequence shown here is derived from an EMBL/GenBank/DDBJ whole genome shotgun (WGS) entry which is preliminary data.</text>
</comment>
<evidence type="ECO:0000256" key="10">
    <source>
        <dbReference type="PIRNR" id="PIRNR006268"/>
    </source>
</evidence>
<dbReference type="Gene3D" id="3.10.520.10">
    <property type="entry name" value="ApbE-like domains"/>
    <property type="match status" value="1"/>
</dbReference>
<feature type="binding site" evidence="11">
    <location>
        <position position="272"/>
    </location>
    <ligand>
        <name>Mg(2+)</name>
        <dbReference type="ChEBI" id="CHEBI:18420"/>
    </ligand>
</feature>
<keyword evidence="5 10" id="KW-0479">Metal-binding</keyword>
<sequence length="316" mass="34859">MKKEIQLSGKTMGTTYHITVVAGYFFDPASFKAKIDHRLEEINQSMSTYRKDSEISRFNDFSDAGEKFAVSDDFWQVMTVAAKIYKLSEGAWDGTVKPLVYLWGFGGSGKYRVPEEAEIQAQLAAVGFNQIEMSADRCLIKRKASITLDLASIAKGYGVDQVAALIRKSGLENFLVEIGGEVFAAGFRKDGKPWKVGINRPQESTSYDQVYKVVNLHDKAFATSGDYRNYFELNGKRYAHILNPQSGYPVSNGVVGVSIVADTCTFADGLATAVMVLGPQKGLELVNRLDNVEGLIVVRQQDGTLTDYYSKGFVAE</sequence>
<keyword evidence="3 10" id="KW-0285">Flavoprotein</keyword>
<evidence type="ECO:0000256" key="11">
    <source>
        <dbReference type="PIRSR" id="PIRSR006268-2"/>
    </source>
</evidence>
<dbReference type="InterPro" id="IPR024932">
    <property type="entry name" value="ApbE"/>
</dbReference>
<dbReference type="Proteomes" id="UP000603434">
    <property type="component" value="Unassembled WGS sequence"/>
</dbReference>
<keyword evidence="7 10" id="KW-0460">Magnesium</keyword>
<protein>
    <recommendedName>
        <fullName evidence="2 10">FAD:protein FMN transferase</fullName>
        <ecNumber evidence="1 10">2.7.1.180</ecNumber>
    </recommendedName>
    <alternativeName>
        <fullName evidence="8 10">Flavin transferase</fullName>
    </alternativeName>
</protein>
<gene>
    <name evidence="12" type="ORF">H8E23_08385</name>
</gene>
<dbReference type="EC" id="2.7.1.180" evidence="1 10"/>
<dbReference type="PANTHER" id="PTHR30040:SF2">
    <property type="entry name" value="FAD:PROTEIN FMN TRANSFERASE"/>
    <property type="match status" value="1"/>
</dbReference>
<comment type="catalytic activity">
    <reaction evidence="9 10">
        <text>L-threonyl-[protein] + FAD = FMN-L-threonyl-[protein] + AMP + H(+)</text>
        <dbReference type="Rhea" id="RHEA:36847"/>
        <dbReference type="Rhea" id="RHEA-COMP:11060"/>
        <dbReference type="Rhea" id="RHEA-COMP:11061"/>
        <dbReference type="ChEBI" id="CHEBI:15378"/>
        <dbReference type="ChEBI" id="CHEBI:30013"/>
        <dbReference type="ChEBI" id="CHEBI:57692"/>
        <dbReference type="ChEBI" id="CHEBI:74257"/>
        <dbReference type="ChEBI" id="CHEBI:456215"/>
        <dbReference type="EC" id="2.7.1.180"/>
    </reaction>
</comment>
<evidence type="ECO:0000256" key="4">
    <source>
        <dbReference type="ARBA" id="ARBA00022679"/>
    </source>
</evidence>
<evidence type="ECO:0000256" key="1">
    <source>
        <dbReference type="ARBA" id="ARBA00011955"/>
    </source>
</evidence>
<dbReference type="GO" id="GO:0016740">
    <property type="term" value="F:transferase activity"/>
    <property type="evidence" value="ECO:0007669"/>
    <property type="project" value="UniProtKB-UniRule"/>
</dbReference>
<evidence type="ECO:0000313" key="13">
    <source>
        <dbReference type="Proteomes" id="UP000603434"/>
    </source>
</evidence>
<proteinExistence type="inferred from homology"/>
<feature type="binding site" evidence="11">
    <location>
        <position position="268"/>
    </location>
    <ligand>
        <name>Mg(2+)</name>
        <dbReference type="ChEBI" id="CHEBI:18420"/>
    </ligand>
</feature>
<name>A0A8J6NT29_9BACT</name>
<evidence type="ECO:0000256" key="3">
    <source>
        <dbReference type="ARBA" id="ARBA00022630"/>
    </source>
</evidence>
<dbReference type="AlphaFoldDB" id="A0A8J6NT29"/>
<evidence type="ECO:0000256" key="6">
    <source>
        <dbReference type="ARBA" id="ARBA00022827"/>
    </source>
</evidence>
<keyword evidence="4 10" id="KW-0808">Transferase</keyword>
<dbReference type="PIRSF" id="PIRSF006268">
    <property type="entry name" value="ApbE"/>
    <property type="match status" value="1"/>
</dbReference>
<evidence type="ECO:0000313" key="12">
    <source>
        <dbReference type="EMBL" id="MBC8361399.1"/>
    </source>
</evidence>
<dbReference type="EMBL" id="JACNJH010000133">
    <property type="protein sequence ID" value="MBC8361399.1"/>
    <property type="molecule type" value="Genomic_DNA"/>
</dbReference>
<evidence type="ECO:0000256" key="8">
    <source>
        <dbReference type="ARBA" id="ARBA00031306"/>
    </source>
</evidence>
<evidence type="ECO:0000256" key="9">
    <source>
        <dbReference type="ARBA" id="ARBA00048540"/>
    </source>
</evidence>
<dbReference type="InterPro" id="IPR003374">
    <property type="entry name" value="ApbE-like_sf"/>
</dbReference>
<evidence type="ECO:0000256" key="7">
    <source>
        <dbReference type="ARBA" id="ARBA00022842"/>
    </source>
</evidence>
<dbReference type="SUPFAM" id="SSF143631">
    <property type="entry name" value="ApbE-like"/>
    <property type="match status" value="1"/>
</dbReference>
<feature type="binding site" evidence="11">
    <location>
        <position position="152"/>
    </location>
    <ligand>
        <name>Mg(2+)</name>
        <dbReference type="ChEBI" id="CHEBI:18420"/>
    </ligand>
</feature>
<accession>A0A8J6NT29</accession>
<evidence type="ECO:0000256" key="2">
    <source>
        <dbReference type="ARBA" id="ARBA00016337"/>
    </source>
</evidence>
<dbReference type="GO" id="GO:0046872">
    <property type="term" value="F:metal ion binding"/>
    <property type="evidence" value="ECO:0007669"/>
    <property type="project" value="UniProtKB-UniRule"/>
</dbReference>
<dbReference type="PANTHER" id="PTHR30040">
    <property type="entry name" value="THIAMINE BIOSYNTHESIS LIPOPROTEIN APBE"/>
    <property type="match status" value="1"/>
</dbReference>
<reference evidence="12 13" key="1">
    <citation type="submission" date="2020-08" db="EMBL/GenBank/DDBJ databases">
        <title>Bridging the membrane lipid divide: bacteria of the FCB group superphylum have the potential to synthesize archaeal ether lipids.</title>
        <authorList>
            <person name="Villanueva L."/>
            <person name="Von Meijenfeldt F.A.B."/>
            <person name="Westbye A.B."/>
            <person name="Yadav S."/>
            <person name="Hopmans E.C."/>
            <person name="Dutilh B.E."/>
            <person name="Sinninghe Damste J.S."/>
        </authorList>
    </citation>
    <scope>NUCLEOTIDE SEQUENCE [LARGE SCALE GENOMIC DNA]</scope>
    <source>
        <strain evidence="12">NIOZ-UU30</strain>
    </source>
</reference>
<organism evidence="12 13">
    <name type="scientific">Candidatus Desulfatibia profunda</name>
    <dbReference type="NCBI Taxonomy" id="2841695"/>
    <lineage>
        <taxon>Bacteria</taxon>
        <taxon>Pseudomonadati</taxon>
        <taxon>Thermodesulfobacteriota</taxon>
        <taxon>Desulfobacteria</taxon>
        <taxon>Desulfobacterales</taxon>
        <taxon>Desulfobacterales incertae sedis</taxon>
        <taxon>Candidatus Desulfatibia</taxon>
    </lineage>
</organism>
<evidence type="ECO:0000256" key="5">
    <source>
        <dbReference type="ARBA" id="ARBA00022723"/>
    </source>
</evidence>
<dbReference type="Pfam" id="PF02424">
    <property type="entry name" value="ApbE"/>
    <property type="match status" value="1"/>
</dbReference>
<comment type="cofactor">
    <cofactor evidence="11">
        <name>Mg(2+)</name>
        <dbReference type="ChEBI" id="CHEBI:18420"/>
    </cofactor>
    <cofactor evidence="11">
        <name>Mn(2+)</name>
        <dbReference type="ChEBI" id="CHEBI:29035"/>
    </cofactor>
    <text evidence="11">Magnesium. Can also use manganese.</text>
</comment>
<keyword evidence="6 10" id="KW-0274">FAD</keyword>
<comment type="similarity">
    <text evidence="10">Belongs to the ApbE family.</text>
</comment>